<feature type="domain" description="Acylphosphatase-like" evidence="6">
    <location>
        <begin position="3"/>
        <end position="90"/>
    </location>
</feature>
<evidence type="ECO:0000256" key="5">
    <source>
        <dbReference type="RuleBase" id="RU004168"/>
    </source>
</evidence>
<comment type="caution">
    <text evidence="7">The sequence shown here is derived from an EMBL/GenBank/DDBJ whole genome shotgun (WGS) entry which is preliminary data.</text>
</comment>
<organism evidence="7 8">
    <name type="scientific">candidate division WOR-3 bacterium</name>
    <dbReference type="NCBI Taxonomy" id="2052148"/>
    <lineage>
        <taxon>Bacteria</taxon>
        <taxon>Bacteria division WOR-3</taxon>
    </lineage>
</organism>
<evidence type="ECO:0000256" key="4">
    <source>
        <dbReference type="PROSITE-ProRule" id="PRU00520"/>
    </source>
</evidence>
<dbReference type="InterPro" id="IPR001792">
    <property type="entry name" value="Acylphosphatase-like_dom"/>
</dbReference>
<dbReference type="PROSITE" id="PS51160">
    <property type="entry name" value="ACYLPHOSPHATASE_3"/>
    <property type="match status" value="1"/>
</dbReference>
<dbReference type="GO" id="GO:0003998">
    <property type="term" value="F:acylphosphatase activity"/>
    <property type="evidence" value="ECO:0007669"/>
    <property type="project" value="UniProtKB-EC"/>
</dbReference>
<dbReference type="PANTHER" id="PTHR47268">
    <property type="entry name" value="ACYLPHOSPHATASE"/>
    <property type="match status" value="1"/>
</dbReference>
<feature type="active site" evidence="4">
    <location>
        <position position="18"/>
    </location>
</feature>
<evidence type="ECO:0000256" key="1">
    <source>
        <dbReference type="ARBA" id="ARBA00005614"/>
    </source>
</evidence>
<comment type="similarity">
    <text evidence="1 5">Belongs to the acylphosphatase family.</text>
</comment>
<dbReference type="Pfam" id="PF00708">
    <property type="entry name" value="Acylphosphatase"/>
    <property type="match status" value="1"/>
</dbReference>
<dbReference type="AlphaFoldDB" id="A0A660SJY3"/>
<evidence type="ECO:0000313" key="8">
    <source>
        <dbReference type="Proteomes" id="UP000268469"/>
    </source>
</evidence>
<evidence type="ECO:0000256" key="2">
    <source>
        <dbReference type="ARBA" id="ARBA00012150"/>
    </source>
</evidence>
<dbReference type="EC" id="3.6.1.7" evidence="2 4"/>
<evidence type="ECO:0000256" key="3">
    <source>
        <dbReference type="ARBA" id="ARBA00047645"/>
    </source>
</evidence>
<gene>
    <name evidence="7" type="ORF">DRP53_03075</name>
</gene>
<dbReference type="PANTHER" id="PTHR47268:SF4">
    <property type="entry name" value="ACYLPHOSPHATASE"/>
    <property type="match status" value="1"/>
</dbReference>
<dbReference type="InterPro" id="IPR017968">
    <property type="entry name" value="Acylphosphatase_CS"/>
</dbReference>
<reference evidence="7 8" key="1">
    <citation type="submission" date="2018-06" db="EMBL/GenBank/DDBJ databases">
        <title>Extensive metabolic versatility and redundancy in microbially diverse, dynamic hydrothermal sediments.</title>
        <authorList>
            <person name="Dombrowski N."/>
            <person name="Teske A."/>
            <person name="Baker B.J."/>
        </authorList>
    </citation>
    <scope>NUCLEOTIDE SEQUENCE [LARGE SCALE GENOMIC DNA]</scope>
    <source>
        <strain evidence="7">B36_G15</strain>
    </source>
</reference>
<name>A0A660SJY3_UNCW3</name>
<dbReference type="PROSITE" id="PS00151">
    <property type="entry name" value="ACYLPHOSPHATASE_2"/>
    <property type="match status" value="1"/>
</dbReference>
<dbReference type="InterPro" id="IPR036046">
    <property type="entry name" value="Acylphosphatase-like_dom_sf"/>
</dbReference>
<dbReference type="EMBL" id="QNBE01000020">
    <property type="protein sequence ID" value="RKX71023.1"/>
    <property type="molecule type" value="Genomic_DNA"/>
</dbReference>
<dbReference type="SUPFAM" id="SSF54975">
    <property type="entry name" value="Acylphosphatase/BLUF domain-like"/>
    <property type="match status" value="1"/>
</dbReference>
<proteinExistence type="inferred from homology"/>
<evidence type="ECO:0000313" key="7">
    <source>
        <dbReference type="EMBL" id="RKX71023.1"/>
    </source>
</evidence>
<evidence type="ECO:0000259" key="6">
    <source>
        <dbReference type="PROSITE" id="PS51160"/>
    </source>
</evidence>
<dbReference type="Gene3D" id="3.30.70.100">
    <property type="match status" value="1"/>
</dbReference>
<dbReference type="Proteomes" id="UP000268469">
    <property type="component" value="Unassembled WGS sequence"/>
</dbReference>
<dbReference type="InterPro" id="IPR020456">
    <property type="entry name" value="Acylphosphatase"/>
</dbReference>
<comment type="catalytic activity">
    <reaction evidence="3 4">
        <text>an acyl phosphate + H2O = a carboxylate + phosphate + H(+)</text>
        <dbReference type="Rhea" id="RHEA:14965"/>
        <dbReference type="ChEBI" id="CHEBI:15377"/>
        <dbReference type="ChEBI" id="CHEBI:15378"/>
        <dbReference type="ChEBI" id="CHEBI:29067"/>
        <dbReference type="ChEBI" id="CHEBI:43474"/>
        <dbReference type="ChEBI" id="CHEBI:59918"/>
        <dbReference type="EC" id="3.6.1.7"/>
    </reaction>
</comment>
<keyword evidence="4" id="KW-0378">Hydrolase</keyword>
<sequence length="90" mass="10071">MMRLEAKIKGVVQGVGYRFYTVRKAREYGLVGYVKNLPNGNVLVVAEGEKGLLEDFLNDLRIGPYGAHVSGVEVNWSERTEGFKDFTVAF</sequence>
<feature type="active site" evidence="4">
    <location>
        <position position="36"/>
    </location>
</feature>
<protein>
    <recommendedName>
        <fullName evidence="2 4">acylphosphatase</fullName>
        <ecNumber evidence="2 4">3.6.1.7</ecNumber>
    </recommendedName>
</protein>
<accession>A0A660SJY3</accession>